<evidence type="ECO:0000313" key="5">
    <source>
        <dbReference type="EMBL" id="MBB4944620.1"/>
    </source>
</evidence>
<dbReference type="InterPro" id="IPR001845">
    <property type="entry name" value="HTH_ArsR_DNA-bd_dom"/>
</dbReference>
<evidence type="ECO:0000256" key="1">
    <source>
        <dbReference type="ARBA" id="ARBA00023015"/>
    </source>
</evidence>
<keyword evidence="6" id="KW-1185">Reference proteome</keyword>
<dbReference type="Pfam" id="PF12802">
    <property type="entry name" value="MarR_2"/>
    <property type="match status" value="1"/>
</dbReference>
<feature type="domain" description="HTH arsR-type" evidence="4">
    <location>
        <begin position="235"/>
        <end position="318"/>
    </location>
</feature>
<dbReference type="RefSeq" id="WP_184910691.1">
    <property type="nucleotide sequence ID" value="NZ_JACHJR010000001.1"/>
</dbReference>
<keyword evidence="1" id="KW-0805">Transcription regulation</keyword>
<evidence type="ECO:0000313" key="6">
    <source>
        <dbReference type="Proteomes" id="UP000573327"/>
    </source>
</evidence>
<dbReference type="Proteomes" id="UP000573327">
    <property type="component" value="Unassembled WGS sequence"/>
</dbReference>
<dbReference type="SUPFAM" id="SSF46785">
    <property type="entry name" value="Winged helix' DNA-binding domain"/>
    <property type="match status" value="1"/>
</dbReference>
<protein>
    <submittedName>
        <fullName evidence="5">DNA-binding transcriptional ArsR family regulator</fullName>
    </submittedName>
</protein>
<dbReference type="PROSITE" id="PS50987">
    <property type="entry name" value="HTH_ARSR_2"/>
    <property type="match status" value="1"/>
</dbReference>
<proteinExistence type="predicted"/>
<name>A0A7W7S651_9ACTN</name>
<keyword evidence="2 5" id="KW-0238">DNA-binding</keyword>
<dbReference type="InterPro" id="IPR000835">
    <property type="entry name" value="HTH_MarR-typ"/>
</dbReference>
<evidence type="ECO:0000256" key="3">
    <source>
        <dbReference type="ARBA" id="ARBA00023163"/>
    </source>
</evidence>
<dbReference type="Gene3D" id="1.10.10.10">
    <property type="entry name" value="Winged helix-like DNA-binding domain superfamily/Winged helix DNA-binding domain"/>
    <property type="match status" value="1"/>
</dbReference>
<comment type="caution">
    <text evidence="5">The sequence shown here is derived from an EMBL/GenBank/DDBJ whole genome shotgun (WGS) entry which is preliminary data.</text>
</comment>
<dbReference type="PANTHER" id="PTHR43132:SF8">
    <property type="entry name" value="HTH-TYPE TRANSCRIPTIONAL REGULATOR KMTR"/>
    <property type="match status" value="1"/>
</dbReference>
<dbReference type="SMART" id="SM00418">
    <property type="entry name" value="HTH_ARSR"/>
    <property type="match status" value="1"/>
</dbReference>
<dbReference type="GO" id="GO:0003700">
    <property type="term" value="F:DNA-binding transcription factor activity"/>
    <property type="evidence" value="ECO:0007669"/>
    <property type="project" value="InterPro"/>
</dbReference>
<dbReference type="InterPro" id="IPR051011">
    <property type="entry name" value="Metal_resp_trans_reg"/>
</dbReference>
<evidence type="ECO:0000259" key="4">
    <source>
        <dbReference type="PROSITE" id="PS50987"/>
    </source>
</evidence>
<gene>
    <name evidence="5" type="ORF">F4556_000155</name>
</gene>
<organism evidence="5 6">
    <name type="scientific">Kitasatospora gansuensis</name>
    <dbReference type="NCBI Taxonomy" id="258050"/>
    <lineage>
        <taxon>Bacteria</taxon>
        <taxon>Bacillati</taxon>
        <taxon>Actinomycetota</taxon>
        <taxon>Actinomycetes</taxon>
        <taxon>Kitasatosporales</taxon>
        <taxon>Streptomycetaceae</taxon>
        <taxon>Kitasatospora</taxon>
    </lineage>
</organism>
<evidence type="ECO:0000256" key="2">
    <source>
        <dbReference type="ARBA" id="ARBA00023125"/>
    </source>
</evidence>
<dbReference type="CDD" id="cd00090">
    <property type="entry name" value="HTH_ARSR"/>
    <property type="match status" value="1"/>
</dbReference>
<keyword evidence="3" id="KW-0804">Transcription</keyword>
<dbReference type="GO" id="GO:0003677">
    <property type="term" value="F:DNA binding"/>
    <property type="evidence" value="ECO:0007669"/>
    <property type="project" value="UniProtKB-KW"/>
</dbReference>
<dbReference type="InterPro" id="IPR036390">
    <property type="entry name" value="WH_DNA-bd_sf"/>
</dbReference>
<dbReference type="AlphaFoldDB" id="A0A7W7S651"/>
<accession>A0A7W7S651</accession>
<dbReference type="EMBL" id="JACHJR010000001">
    <property type="protein sequence ID" value="MBB4944620.1"/>
    <property type="molecule type" value="Genomic_DNA"/>
</dbReference>
<dbReference type="PANTHER" id="PTHR43132">
    <property type="entry name" value="ARSENICAL RESISTANCE OPERON REPRESSOR ARSR-RELATED"/>
    <property type="match status" value="1"/>
</dbReference>
<dbReference type="InterPro" id="IPR011991">
    <property type="entry name" value="ArsR-like_HTH"/>
</dbReference>
<sequence>MLEIIFEIADLADLRFAISPMDHVLSGAAQALHFCVGASVHRDRWWRRVRNRVPRDAAPLLNLVNASAAGLPDFLAPDTASTPATLDDELDAMLSLSDDELRRDLEFYGTGPRTPRIVDELRDGGSRHLRRIAHAARAFHQACLAPDWPGLQRALQADIAGHSRTSADAGIGSALGRLHPDLAWDARGVLRYADPAWDLSFGLDGRGLVLRPNHFLARPTALLNAHRAPVLLYPIGAAPTRPTDGLTRLLGPARARALRAIGQGPCTTGQLTTRLGVSAPSASTHATALREAGIITTEREGRRVRHSLTRLGHDLLAA</sequence>
<dbReference type="InterPro" id="IPR036388">
    <property type="entry name" value="WH-like_DNA-bd_sf"/>
</dbReference>
<reference evidence="5 6" key="1">
    <citation type="submission" date="2020-08" db="EMBL/GenBank/DDBJ databases">
        <title>Sequencing the genomes of 1000 actinobacteria strains.</title>
        <authorList>
            <person name="Klenk H.-P."/>
        </authorList>
    </citation>
    <scope>NUCLEOTIDE SEQUENCE [LARGE SCALE GENOMIC DNA]</scope>
    <source>
        <strain evidence="5 6">DSM 44786</strain>
    </source>
</reference>